<feature type="domain" description="Peptidase M16 C-terminal" evidence="4">
    <location>
        <begin position="149"/>
        <end position="320"/>
    </location>
</feature>
<dbReference type="Pfam" id="PF05193">
    <property type="entry name" value="Peptidase_M16_C"/>
    <property type="match status" value="1"/>
</dbReference>
<dbReference type="PANTHER" id="PTHR11851:SF49">
    <property type="entry name" value="MITOCHONDRIAL-PROCESSING PEPTIDASE SUBUNIT ALPHA"/>
    <property type="match status" value="1"/>
</dbReference>
<comment type="similarity">
    <text evidence="1">Belongs to the peptidase M16 family.</text>
</comment>
<dbReference type="AlphaFoldDB" id="A0A7W8I095"/>
<gene>
    <name evidence="5" type="ORF">HNQ67_002664</name>
</gene>
<evidence type="ECO:0000259" key="4">
    <source>
        <dbReference type="Pfam" id="PF05193"/>
    </source>
</evidence>
<organism evidence="5 6">
    <name type="scientific">Brevundimonas basaltis</name>
    <dbReference type="NCBI Taxonomy" id="472166"/>
    <lineage>
        <taxon>Bacteria</taxon>
        <taxon>Pseudomonadati</taxon>
        <taxon>Pseudomonadota</taxon>
        <taxon>Alphaproteobacteria</taxon>
        <taxon>Caulobacterales</taxon>
        <taxon>Caulobacteraceae</taxon>
        <taxon>Brevundimonas</taxon>
    </lineage>
</organism>
<evidence type="ECO:0000256" key="2">
    <source>
        <dbReference type="ARBA" id="ARBA00023049"/>
    </source>
</evidence>
<reference evidence="5 6" key="1">
    <citation type="submission" date="2020-08" db="EMBL/GenBank/DDBJ databases">
        <title>Genomic Encyclopedia of Type Strains, Phase IV (KMG-IV): sequencing the most valuable type-strain genomes for metagenomic binning, comparative biology and taxonomic classification.</title>
        <authorList>
            <person name="Goeker M."/>
        </authorList>
    </citation>
    <scope>NUCLEOTIDE SEQUENCE [LARGE SCALE GENOMIC DNA]</scope>
    <source>
        <strain evidence="5 6">DSM 25335</strain>
    </source>
</reference>
<keyword evidence="6" id="KW-1185">Reference proteome</keyword>
<keyword evidence="2" id="KW-0482">Metalloprotease</keyword>
<evidence type="ECO:0000259" key="3">
    <source>
        <dbReference type="Pfam" id="PF00675"/>
    </source>
</evidence>
<dbReference type="InterPro" id="IPR011765">
    <property type="entry name" value="Pept_M16_N"/>
</dbReference>
<proteinExistence type="inferred from homology"/>
<accession>A0A7W8I095</accession>
<sequence>MPGLRTLALTVAVRGGAKWEDEARSGWSHCLEHLVFKGAGDMGARDIVERIEAEGGSLNASTGYERTSFEVRALHGSLPLAMQILSDLVFRPTLDPDEIEREKDVVAQEIAEAFDTPDDHVFEMAQTQAFDGQPLGRPILGSVASLKPITRASIGDWRARLYSPDRMVVAASGAVDETELLALAERWFGDQTATPAAAPDAPRFTGGDAALTRRIEQANIVFQLPAPSARDPSYAAARLMTEILGGGMASRLFQSAREERGLAYAIDAYHEPYEDAGLLGVYAGASADRAVELARVCAAEIRALAEGGPTAEELARAKAVMNAGLWMSDESPAARAGRAAAQVLIFGAPITSGVMAERTLAQTVDDIRAAAAASLVPRRAATAVLGPKAAAPAGAAFRAALFG</sequence>
<name>A0A7W8I095_9CAUL</name>
<dbReference type="GO" id="GO:0046872">
    <property type="term" value="F:metal ion binding"/>
    <property type="evidence" value="ECO:0007669"/>
    <property type="project" value="InterPro"/>
</dbReference>
<dbReference type="InterPro" id="IPR011249">
    <property type="entry name" value="Metalloenz_LuxS/M16"/>
</dbReference>
<dbReference type="InterPro" id="IPR050361">
    <property type="entry name" value="MPP/UQCRC_Complex"/>
</dbReference>
<dbReference type="Pfam" id="PF00675">
    <property type="entry name" value="Peptidase_M16"/>
    <property type="match status" value="1"/>
</dbReference>
<keyword evidence="2" id="KW-0378">Hydrolase</keyword>
<dbReference type="Proteomes" id="UP000566663">
    <property type="component" value="Unassembled WGS sequence"/>
</dbReference>
<comment type="caution">
    <text evidence="5">The sequence shown here is derived from an EMBL/GenBank/DDBJ whole genome shotgun (WGS) entry which is preliminary data.</text>
</comment>
<dbReference type="SUPFAM" id="SSF63411">
    <property type="entry name" value="LuxS/MPP-like metallohydrolase"/>
    <property type="match status" value="2"/>
</dbReference>
<dbReference type="RefSeq" id="WP_183256188.1">
    <property type="nucleotide sequence ID" value="NZ_BAAAFF010000002.1"/>
</dbReference>
<dbReference type="EMBL" id="JACHFZ010000007">
    <property type="protein sequence ID" value="MBB5293118.1"/>
    <property type="molecule type" value="Genomic_DNA"/>
</dbReference>
<dbReference type="Gene3D" id="3.30.830.10">
    <property type="entry name" value="Metalloenzyme, LuxS/M16 peptidase-like"/>
    <property type="match status" value="2"/>
</dbReference>
<dbReference type="InterPro" id="IPR007863">
    <property type="entry name" value="Peptidase_M16_C"/>
</dbReference>
<dbReference type="GO" id="GO:0008237">
    <property type="term" value="F:metallopeptidase activity"/>
    <property type="evidence" value="ECO:0007669"/>
    <property type="project" value="UniProtKB-KW"/>
</dbReference>
<evidence type="ECO:0000313" key="5">
    <source>
        <dbReference type="EMBL" id="MBB5293118.1"/>
    </source>
</evidence>
<protein>
    <submittedName>
        <fullName evidence="5">Putative Zn-dependent peptidase</fullName>
    </submittedName>
</protein>
<keyword evidence="2" id="KW-0645">Protease</keyword>
<dbReference type="PANTHER" id="PTHR11851">
    <property type="entry name" value="METALLOPROTEASE"/>
    <property type="match status" value="1"/>
</dbReference>
<evidence type="ECO:0000256" key="1">
    <source>
        <dbReference type="ARBA" id="ARBA00007261"/>
    </source>
</evidence>
<evidence type="ECO:0000313" key="6">
    <source>
        <dbReference type="Proteomes" id="UP000566663"/>
    </source>
</evidence>
<feature type="domain" description="Peptidase M16 N-terminal" evidence="3">
    <location>
        <begin position="8"/>
        <end position="141"/>
    </location>
</feature>